<evidence type="ECO:0000313" key="2">
    <source>
        <dbReference type="Proteomes" id="UP000821865"/>
    </source>
</evidence>
<keyword evidence="2" id="KW-1185">Reference proteome</keyword>
<reference evidence="1" key="1">
    <citation type="submission" date="2020-05" db="EMBL/GenBank/DDBJ databases">
        <title>Large-scale comparative analyses of tick genomes elucidate their genetic diversity and vector capacities.</title>
        <authorList>
            <person name="Jia N."/>
            <person name="Wang J."/>
            <person name="Shi W."/>
            <person name="Du L."/>
            <person name="Sun Y."/>
            <person name="Zhan W."/>
            <person name="Jiang J."/>
            <person name="Wang Q."/>
            <person name="Zhang B."/>
            <person name="Ji P."/>
            <person name="Sakyi L.B."/>
            <person name="Cui X."/>
            <person name="Yuan T."/>
            <person name="Jiang B."/>
            <person name="Yang W."/>
            <person name="Lam T.T.-Y."/>
            <person name="Chang Q."/>
            <person name="Ding S."/>
            <person name="Wang X."/>
            <person name="Zhu J."/>
            <person name="Ruan X."/>
            <person name="Zhao L."/>
            <person name="Wei J."/>
            <person name="Que T."/>
            <person name="Du C."/>
            <person name="Cheng J."/>
            <person name="Dai P."/>
            <person name="Han X."/>
            <person name="Huang E."/>
            <person name="Gao Y."/>
            <person name="Liu J."/>
            <person name="Shao H."/>
            <person name="Ye R."/>
            <person name="Li L."/>
            <person name="Wei W."/>
            <person name="Wang X."/>
            <person name="Wang C."/>
            <person name="Yang T."/>
            <person name="Huo Q."/>
            <person name="Li W."/>
            <person name="Guo W."/>
            <person name="Chen H."/>
            <person name="Zhou L."/>
            <person name="Ni X."/>
            <person name="Tian J."/>
            <person name="Zhou Y."/>
            <person name="Sheng Y."/>
            <person name="Liu T."/>
            <person name="Pan Y."/>
            <person name="Xia L."/>
            <person name="Li J."/>
            <person name="Zhao F."/>
            <person name="Cao W."/>
        </authorList>
    </citation>
    <scope>NUCLEOTIDE SEQUENCE</scope>
    <source>
        <strain evidence="1">Dsil-2018</strain>
    </source>
</reference>
<comment type="caution">
    <text evidence="1">The sequence shown here is derived from an EMBL/GenBank/DDBJ whole genome shotgun (WGS) entry which is preliminary data.</text>
</comment>
<gene>
    <name evidence="1" type="ORF">HPB49_009316</name>
</gene>
<sequence length="369" mass="41743">MATFPRRSCCWLLVVLAVAVVACHAELFTAITHLRVLQATEAKVVRSLAHYLDREQERLDYCQEMLGYMDALEDNDDDDDDDDDGDYYDTGEFLLRDYLTIVWLSYNWPELATEQVEISADNGWLLEQPRPGYEHWPSDEDLSGAAVGLCRLQHTYGLDVGRHCFHEGDVANAIGWWASSMDTLELEDDEPSVDRLTVLESMARLTMRLEDKSAAFRLLLAYQDGAAPAYLRAKLVARAQADERLKYSFLAGDAARFESLCSSNRTSRSGASPGLRCVVLHITTVSAAAESPNAFIDIMLMWRPLHVELLSEAPRMALVYNFLTRSETRLLRKLATPLLYRALVFGEDRRQITASTRISKVCFAHEFRG</sequence>
<organism evidence="1 2">
    <name type="scientific">Dermacentor silvarum</name>
    <name type="common">Tick</name>
    <dbReference type="NCBI Taxonomy" id="543639"/>
    <lineage>
        <taxon>Eukaryota</taxon>
        <taxon>Metazoa</taxon>
        <taxon>Ecdysozoa</taxon>
        <taxon>Arthropoda</taxon>
        <taxon>Chelicerata</taxon>
        <taxon>Arachnida</taxon>
        <taxon>Acari</taxon>
        <taxon>Parasitiformes</taxon>
        <taxon>Ixodida</taxon>
        <taxon>Ixodoidea</taxon>
        <taxon>Ixodidae</taxon>
        <taxon>Rhipicephalinae</taxon>
        <taxon>Dermacentor</taxon>
    </lineage>
</organism>
<name>A0ACB8CE95_DERSI</name>
<accession>A0ACB8CE95</accession>
<evidence type="ECO:0000313" key="1">
    <source>
        <dbReference type="EMBL" id="KAH7941021.1"/>
    </source>
</evidence>
<dbReference type="Proteomes" id="UP000821865">
    <property type="component" value="Chromosome 7"/>
</dbReference>
<proteinExistence type="predicted"/>
<dbReference type="EMBL" id="CM023476">
    <property type="protein sequence ID" value="KAH7941021.1"/>
    <property type="molecule type" value="Genomic_DNA"/>
</dbReference>
<protein>
    <submittedName>
        <fullName evidence="1">Uncharacterized protein</fullName>
    </submittedName>
</protein>